<accession>A0A1M6DEX4</accession>
<dbReference type="GO" id="GO:0045127">
    <property type="term" value="F:N-acetylglucosamine kinase activity"/>
    <property type="evidence" value="ECO:0007669"/>
    <property type="project" value="InterPro"/>
</dbReference>
<evidence type="ECO:0000313" key="2">
    <source>
        <dbReference type="EMBL" id="SHI71675.1"/>
    </source>
</evidence>
<protein>
    <submittedName>
        <fullName evidence="2">BadF-type ATPase</fullName>
    </submittedName>
</protein>
<proteinExistence type="predicted"/>
<dbReference type="InterPro" id="IPR043129">
    <property type="entry name" value="ATPase_NBD"/>
</dbReference>
<dbReference type="AlphaFoldDB" id="A0A1M6DEX4"/>
<dbReference type="PANTHER" id="PTHR12862">
    <property type="entry name" value="BADF TYPE ATPASE DOMAIN-CONTAINING PROTEIN"/>
    <property type="match status" value="1"/>
</dbReference>
<sequence>MVNYVIGVDGGGTKTEIVAFNLNGEIMDRALRGFGNLLNGKEEGLDNILSGLKELIDKLGLEGLKGVYLGLAGSESGDNSKIVYEAIKKSFNISSVIMNDSQLALKALLRGEDGILTIAGTGSIAFGIKNGQEARCGGWGNLLGDEGSGYKIAIEALKNMIYEYDYGFQLSVLSTEILKFLNKKEVNEIIEFVYSKTKDEIASITPIVAKLGEMGDEISIKILRDEGKAIAQTTERIFNKLNFESCKIGIVGGVLKKSKIVRHEFERYLLENIKVDAFIDEDTSPAKGAYYMYLKNFLV</sequence>
<dbReference type="Gene3D" id="3.30.420.40">
    <property type="match status" value="2"/>
</dbReference>
<dbReference type="CDD" id="cd24007">
    <property type="entry name" value="ASKHA_NBD_eukNAGK-like"/>
    <property type="match status" value="1"/>
</dbReference>
<dbReference type="InterPro" id="IPR039758">
    <property type="entry name" value="NAGK-like"/>
</dbReference>
<reference evidence="2 3" key="1">
    <citation type="submission" date="2016-11" db="EMBL/GenBank/DDBJ databases">
        <authorList>
            <person name="Jaros S."/>
            <person name="Januszkiewicz K."/>
            <person name="Wedrychowicz H."/>
        </authorList>
    </citation>
    <scope>NUCLEOTIDE SEQUENCE [LARGE SCALE GENOMIC DNA]</scope>
    <source>
        <strain evidence="2 3">DSM 6191</strain>
    </source>
</reference>
<evidence type="ECO:0000313" key="3">
    <source>
        <dbReference type="Proteomes" id="UP000184241"/>
    </source>
</evidence>
<gene>
    <name evidence="2" type="ORF">SAMN02745941_04235</name>
</gene>
<evidence type="ECO:0000259" key="1">
    <source>
        <dbReference type="Pfam" id="PF01869"/>
    </source>
</evidence>
<dbReference type="Pfam" id="PF01869">
    <property type="entry name" value="BcrAD_BadFG"/>
    <property type="match status" value="1"/>
</dbReference>
<dbReference type="InterPro" id="IPR002731">
    <property type="entry name" value="ATPase_BadF"/>
</dbReference>
<dbReference type="PANTHER" id="PTHR12862:SF0">
    <property type="entry name" value="N-ACETYL-D-GLUCOSAMINE KINASE"/>
    <property type="match status" value="1"/>
</dbReference>
<name>A0A1M6DEX4_9CLOT</name>
<feature type="domain" description="ATPase BadF/BadG/BcrA/BcrD type" evidence="1">
    <location>
        <begin position="6"/>
        <end position="289"/>
    </location>
</feature>
<dbReference type="Proteomes" id="UP000184241">
    <property type="component" value="Unassembled WGS sequence"/>
</dbReference>
<dbReference type="RefSeq" id="WP_073022551.1">
    <property type="nucleotide sequence ID" value="NZ_FQXU01000018.1"/>
</dbReference>
<organism evidence="2 3">
    <name type="scientific">Clostridium intestinale DSM 6191</name>
    <dbReference type="NCBI Taxonomy" id="1121320"/>
    <lineage>
        <taxon>Bacteria</taxon>
        <taxon>Bacillati</taxon>
        <taxon>Bacillota</taxon>
        <taxon>Clostridia</taxon>
        <taxon>Eubacteriales</taxon>
        <taxon>Clostridiaceae</taxon>
        <taxon>Clostridium</taxon>
    </lineage>
</organism>
<dbReference type="SUPFAM" id="SSF53067">
    <property type="entry name" value="Actin-like ATPase domain"/>
    <property type="match status" value="2"/>
</dbReference>
<dbReference type="EMBL" id="FQXU01000018">
    <property type="protein sequence ID" value="SHI71675.1"/>
    <property type="molecule type" value="Genomic_DNA"/>
</dbReference>